<proteinExistence type="predicted"/>
<dbReference type="GeneID" id="65117091"/>
<reference evidence="1 2" key="1">
    <citation type="submission" date="2018-09" db="EMBL/GenBank/DDBJ databases">
        <authorList>
            <person name="Pope W.H."/>
            <person name="Garlena R.A."/>
            <person name="Russell D.A."/>
            <person name="Jacobs-Sera D."/>
            <person name="Hatfull G.F."/>
        </authorList>
    </citation>
    <scope>NUCLEOTIDE SEQUENCE [LARGE SCALE GENOMIC DNA]</scope>
</reference>
<dbReference type="KEGG" id="vg:65117091"/>
<keyword evidence="2" id="KW-1185">Reference proteome</keyword>
<evidence type="ECO:0000313" key="2">
    <source>
        <dbReference type="Proteomes" id="UP000273369"/>
    </source>
</evidence>
<gene>
    <name evidence="1" type="primary">75</name>
    <name evidence="1" type="ORF">SEA_GEODIRT_75</name>
</gene>
<name>A0A3G3M989_9CAUD</name>
<protein>
    <submittedName>
        <fullName evidence="1">Uncharacterized protein</fullName>
    </submittedName>
</protein>
<dbReference type="Proteomes" id="UP000273369">
    <property type="component" value="Segment"/>
</dbReference>
<organism evidence="1 2">
    <name type="scientific">Gordonia phage Geodirt</name>
    <dbReference type="NCBI Taxonomy" id="2483670"/>
    <lineage>
        <taxon>Viruses</taxon>
        <taxon>Duplodnaviria</taxon>
        <taxon>Heunggongvirae</taxon>
        <taxon>Uroviricota</taxon>
        <taxon>Caudoviricetes</taxon>
        <taxon>Stackebrandtviridae</taxon>
        <taxon>Schenleyvirinae</taxon>
        <taxon>Vividuovirus</taxon>
        <taxon>Vividuovirus geodirt</taxon>
    </lineage>
</organism>
<evidence type="ECO:0000313" key="1">
    <source>
        <dbReference type="EMBL" id="AYR02979.1"/>
    </source>
</evidence>
<accession>A0A3G3M989</accession>
<dbReference type="EMBL" id="MH976512">
    <property type="protein sequence ID" value="AYR02979.1"/>
    <property type="molecule type" value="Genomic_DNA"/>
</dbReference>
<sequence length="41" mass="4319">MAWTTAECKQGCGAQVRVLVGFERHAECARCAGLEGEVHGG</sequence>
<dbReference type="RefSeq" id="YP_010099405.1">
    <property type="nucleotide sequence ID" value="NC_055776.1"/>
</dbReference>